<feature type="transmembrane region" description="Helical" evidence="1">
    <location>
        <begin position="106"/>
        <end position="128"/>
    </location>
</feature>
<name>A0A0C3NQY1_PHLG1</name>
<keyword evidence="1" id="KW-0812">Transmembrane</keyword>
<dbReference type="Proteomes" id="UP000053257">
    <property type="component" value="Unassembled WGS sequence"/>
</dbReference>
<sequence length="279" mass="32000">MDQGMDIFVSHWGDIEILLWQQTAGQYLWLAVLSTSPVQMFFLWRIYKLRGELHAISLPWMYFFGGSIILCLWEIVGSVVWTVWIYESRTLTVLFESRTKRLEDSLLVAAVAIDIGATISMLYFLIFTKRHTFHSRTQKLLLRLVVFTTATGLWTTLFAVVELILVLTTDTWFLVVGYPITSVYVNTLLCNLNARDHIRNVDTEPDSYELQTPVSPQFVVRDVGSGLQNPQNYRQSVIHIAPVPHVSVLEESKVHEDFSHSSTNDIIERPFTDGILMIS</sequence>
<gene>
    <name evidence="3" type="ORF">PHLGIDRAFT_413171</name>
</gene>
<reference evidence="3 4" key="1">
    <citation type="journal article" date="2014" name="PLoS Genet.">
        <title>Analysis of the Phlebiopsis gigantea genome, transcriptome and secretome provides insight into its pioneer colonization strategies of wood.</title>
        <authorList>
            <person name="Hori C."/>
            <person name="Ishida T."/>
            <person name="Igarashi K."/>
            <person name="Samejima M."/>
            <person name="Suzuki H."/>
            <person name="Master E."/>
            <person name="Ferreira P."/>
            <person name="Ruiz-Duenas F.J."/>
            <person name="Held B."/>
            <person name="Canessa P."/>
            <person name="Larrondo L.F."/>
            <person name="Schmoll M."/>
            <person name="Druzhinina I.S."/>
            <person name="Kubicek C.P."/>
            <person name="Gaskell J.A."/>
            <person name="Kersten P."/>
            <person name="St John F."/>
            <person name="Glasner J."/>
            <person name="Sabat G."/>
            <person name="Splinter BonDurant S."/>
            <person name="Syed K."/>
            <person name="Yadav J."/>
            <person name="Mgbeahuruike A.C."/>
            <person name="Kovalchuk A."/>
            <person name="Asiegbu F.O."/>
            <person name="Lackner G."/>
            <person name="Hoffmeister D."/>
            <person name="Rencoret J."/>
            <person name="Gutierrez A."/>
            <person name="Sun H."/>
            <person name="Lindquist E."/>
            <person name="Barry K."/>
            <person name="Riley R."/>
            <person name="Grigoriev I.V."/>
            <person name="Henrissat B."/>
            <person name="Kues U."/>
            <person name="Berka R.M."/>
            <person name="Martinez A.T."/>
            <person name="Covert S.F."/>
            <person name="Blanchette R.A."/>
            <person name="Cullen D."/>
        </authorList>
    </citation>
    <scope>NUCLEOTIDE SEQUENCE [LARGE SCALE GENOMIC DNA]</scope>
    <source>
        <strain evidence="3 4">11061_1 CR5-6</strain>
    </source>
</reference>
<evidence type="ECO:0000313" key="4">
    <source>
        <dbReference type="Proteomes" id="UP000053257"/>
    </source>
</evidence>
<accession>A0A0C3NQY1</accession>
<protein>
    <recommendedName>
        <fullName evidence="2">DUF6534 domain-containing protein</fullName>
    </recommendedName>
</protein>
<evidence type="ECO:0000259" key="2">
    <source>
        <dbReference type="Pfam" id="PF20152"/>
    </source>
</evidence>
<dbReference type="PANTHER" id="PTHR40465:SF1">
    <property type="entry name" value="DUF6534 DOMAIN-CONTAINING PROTEIN"/>
    <property type="match status" value="1"/>
</dbReference>
<feature type="transmembrane region" description="Helical" evidence="1">
    <location>
        <begin position="140"/>
        <end position="165"/>
    </location>
</feature>
<keyword evidence="4" id="KW-1185">Reference proteome</keyword>
<feature type="transmembrane region" description="Helical" evidence="1">
    <location>
        <begin position="59"/>
        <end position="86"/>
    </location>
</feature>
<feature type="transmembrane region" description="Helical" evidence="1">
    <location>
        <begin position="171"/>
        <end position="189"/>
    </location>
</feature>
<keyword evidence="1" id="KW-0472">Membrane</keyword>
<feature type="transmembrane region" description="Helical" evidence="1">
    <location>
        <begin position="27"/>
        <end position="47"/>
    </location>
</feature>
<evidence type="ECO:0000256" key="1">
    <source>
        <dbReference type="SAM" id="Phobius"/>
    </source>
</evidence>
<proteinExistence type="predicted"/>
<dbReference type="OrthoDB" id="3063206at2759"/>
<dbReference type="STRING" id="745531.A0A0C3NQY1"/>
<dbReference type="AlphaFoldDB" id="A0A0C3NQY1"/>
<dbReference type="PANTHER" id="PTHR40465">
    <property type="entry name" value="CHROMOSOME 1, WHOLE GENOME SHOTGUN SEQUENCE"/>
    <property type="match status" value="1"/>
</dbReference>
<dbReference type="Pfam" id="PF20152">
    <property type="entry name" value="DUF6534"/>
    <property type="match status" value="1"/>
</dbReference>
<dbReference type="InterPro" id="IPR045339">
    <property type="entry name" value="DUF6534"/>
</dbReference>
<dbReference type="HOGENOM" id="CLU_997873_0_0_1"/>
<organism evidence="3 4">
    <name type="scientific">Phlebiopsis gigantea (strain 11061_1 CR5-6)</name>
    <name type="common">White-rot fungus</name>
    <name type="synonym">Peniophora gigantea</name>
    <dbReference type="NCBI Taxonomy" id="745531"/>
    <lineage>
        <taxon>Eukaryota</taxon>
        <taxon>Fungi</taxon>
        <taxon>Dikarya</taxon>
        <taxon>Basidiomycota</taxon>
        <taxon>Agaricomycotina</taxon>
        <taxon>Agaricomycetes</taxon>
        <taxon>Polyporales</taxon>
        <taxon>Phanerochaetaceae</taxon>
        <taxon>Phlebiopsis</taxon>
    </lineage>
</organism>
<evidence type="ECO:0000313" key="3">
    <source>
        <dbReference type="EMBL" id="KIP07589.1"/>
    </source>
</evidence>
<keyword evidence="1" id="KW-1133">Transmembrane helix</keyword>
<feature type="domain" description="DUF6534" evidence="2">
    <location>
        <begin position="110"/>
        <end position="197"/>
    </location>
</feature>
<dbReference type="EMBL" id="KN840494">
    <property type="protein sequence ID" value="KIP07589.1"/>
    <property type="molecule type" value="Genomic_DNA"/>
</dbReference>